<reference evidence="2 3" key="1">
    <citation type="submission" date="2016-11" db="EMBL/GenBank/DDBJ databases">
        <authorList>
            <person name="Jaros S."/>
            <person name="Januszkiewicz K."/>
            <person name="Wedrychowicz H."/>
        </authorList>
    </citation>
    <scope>NUCLEOTIDE SEQUENCE [LARGE SCALE GENOMIC DNA]</scope>
    <source>
        <strain evidence="2 3">IBRC-M 10683</strain>
    </source>
</reference>
<keyword evidence="1" id="KW-0812">Transmembrane</keyword>
<name>A0A1M5N511_9BACI</name>
<dbReference type="RefSeq" id="WP_072891990.1">
    <property type="nucleotide sequence ID" value="NZ_FQVW01000070.1"/>
</dbReference>
<keyword evidence="1" id="KW-0472">Membrane</keyword>
<dbReference type="Proteomes" id="UP000183988">
    <property type="component" value="Unassembled WGS sequence"/>
</dbReference>
<keyword evidence="1" id="KW-1133">Transmembrane helix</keyword>
<gene>
    <name evidence="2" type="ORF">SAMN05216225_107010</name>
</gene>
<dbReference type="EMBL" id="FQVW01000070">
    <property type="protein sequence ID" value="SHG84601.1"/>
    <property type="molecule type" value="Genomic_DNA"/>
</dbReference>
<evidence type="ECO:0000313" key="2">
    <source>
        <dbReference type="EMBL" id="SHG84601.1"/>
    </source>
</evidence>
<protein>
    <submittedName>
        <fullName evidence="2">Uncharacterized protein</fullName>
    </submittedName>
</protein>
<dbReference type="STRING" id="930117.SAMN05216225_107010"/>
<organism evidence="2 3">
    <name type="scientific">Ornithinibacillus halophilus</name>
    <dbReference type="NCBI Taxonomy" id="930117"/>
    <lineage>
        <taxon>Bacteria</taxon>
        <taxon>Bacillati</taxon>
        <taxon>Bacillota</taxon>
        <taxon>Bacilli</taxon>
        <taxon>Bacillales</taxon>
        <taxon>Bacillaceae</taxon>
        <taxon>Ornithinibacillus</taxon>
    </lineage>
</organism>
<evidence type="ECO:0000313" key="3">
    <source>
        <dbReference type="Proteomes" id="UP000183988"/>
    </source>
</evidence>
<dbReference type="OrthoDB" id="2967968at2"/>
<accession>A0A1M5N511</accession>
<sequence>MNKKYLKRSIVGFLGLIVIFISIMTWLYPYSPFSLQKQFTYEPYFVSGNDGTFDVRLQKFKDSYKEDLEADMENKYPNLTINQTEAIFITFDQKWLTERDPISFNTTVLSDMLFEVRQVKEMLLSLIVKIDYTSEQREYLVGSFRKFLGLEESINEVKDEPYIVRSELERRFDNLYVDYLNAFSSYVTFYESVVYE</sequence>
<proteinExistence type="predicted"/>
<keyword evidence="3" id="KW-1185">Reference proteome</keyword>
<dbReference type="AlphaFoldDB" id="A0A1M5N511"/>
<evidence type="ECO:0000256" key="1">
    <source>
        <dbReference type="SAM" id="Phobius"/>
    </source>
</evidence>
<feature type="transmembrane region" description="Helical" evidence="1">
    <location>
        <begin position="9"/>
        <end position="28"/>
    </location>
</feature>